<keyword evidence="1" id="KW-0805">Transcription regulation</keyword>
<evidence type="ECO:0000259" key="4">
    <source>
        <dbReference type="PROSITE" id="PS01124"/>
    </source>
</evidence>
<proteinExistence type="predicted"/>
<feature type="domain" description="HTH araC/xylS-type" evidence="4">
    <location>
        <begin position="134"/>
        <end position="234"/>
    </location>
</feature>
<dbReference type="Gene3D" id="1.10.10.60">
    <property type="entry name" value="Homeodomain-like"/>
    <property type="match status" value="1"/>
</dbReference>
<dbReference type="Proteomes" id="UP001500620">
    <property type="component" value="Unassembled WGS sequence"/>
</dbReference>
<dbReference type="PANTHER" id="PTHR11019">
    <property type="entry name" value="HTH-TYPE TRANSCRIPTIONAL REGULATOR NIMR"/>
    <property type="match status" value="1"/>
</dbReference>
<organism evidence="5 6">
    <name type="scientific">Dactylosporangium darangshiense</name>
    <dbReference type="NCBI Taxonomy" id="579108"/>
    <lineage>
        <taxon>Bacteria</taxon>
        <taxon>Bacillati</taxon>
        <taxon>Actinomycetota</taxon>
        <taxon>Actinomycetes</taxon>
        <taxon>Micromonosporales</taxon>
        <taxon>Micromonosporaceae</taxon>
        <taxon>Dactylosporangium</taxon>
    </lineage>
</organism>
<dbReference type="CDD" id="cd06124">
    <property type="entry name" value="cupin_NimR-like_N"/>
    <property type="match status" value="1"/>
</dbReference>
<dbReference type="Pfam" id="PF12833">
    <property type="entry name" value="HTH_18"/>
    <property type="match status" value="1"/>
</dbReference>
<dbReference type="PROSITE" id="PS00041">
    <property type="entry name" value="HTH_ARAC_FAMILY_1"/>
    <property type="match status" value="1"/>
</dbReference>
<dbReference type="InterPro" id="IPR009057">
    <property type="entry name" value="Homeodomain-like_sf"/>
</dbReference>
<gene>
    <name evidence="5" type="ORF">GCM10022255_096060</name>
</gene>
<comment type="caution">
    <text evidence="5">The sequence shown here is derived from an EMBL/GenBank/DDBJ whole genome shotgun (WGS) entry which is preliminary data.</text>
</comment>
<dbReference type="InterPro" id="IPR018060">
    <property type="entry name" value="HTH_AraC"/>
</dbReference>
<name>A0ABP8DQN7_9ACTN</name>
<evidence type="ECO:0000313" key="5">
    <source>
        <dbReference type="EMBL" id="GAA4261830.1"/>
    </source>
</evidence>
<evidence type="ECO:0000256" key="2">
    <source>
        <dbReference type="ARBA" id="ARBA00023125"/>
    </source>
</evidence>
<dbReference type="InterPro" id="IPR003313">
    <property type="entry name" value="AraC-bd"/>
</dbReference>
<dbReference type="Pfam" id="PF02311">
    <property type="entry name" value="AraC_binding"/>
    <property type="match status" value="1"/>
</dbReference>
<keyword evidence="6" id="KW-1185">Reference proteome</keyword>
<protein>
    <submittedName>
        <fullName evidence="5">Helix-turn-helix transcriptional regulator</fullName>
    </submittedName>
</protein>
<dbReference type="SUPFAM" id="SSF46689">
    <property type="entry name" value="Homeodomain-like"/>
    <property type="match status" value="1"/>
</dbReference>
<evidence type="ECO:0000256" key="1">
    <source>
        <dbReference type="ARBA" id="ARBA00023015"/>
    </source>
</evidence>
<dbReference type="PROSITE" id="PS01124">
    <property type="entry name" value="HTH_ARAC_FAMILY_2"/>
    <property type="match status" value="1"/>
</dbReference>
<reference evidence="6" key="1">
    <citation type="journal article" date="2019" name="Int. J. Syst. Evol. Microbiol.">
        <title>The Global Catalogue of Microorganisms (GCM) 10K type strain sequencing project: providing services to taxonomists for standard genome sequencing and annotation.</title>
        <authorList>
            <consortium name="The Broad Institute Genomics Platform"/>
            <consortium name="The Broad Institute Genome Sequencing Center for Infectious Disease"/>
            <person name="Wu L."/>
            <person name="Ma J."/>
        </authorList>
    </citation>
    <scope>NUCLEOTIDE SEQUENCE [LARGE SCALE GENOMIC DNA]</scope>
    <source>
        <strain evidence="6">JCM 17441</strain>
    </source>
</reference>
<dbReference type="Gene3D" id="2.60.120.10">
    <property type="entry name" value="Jelly Rolls"/>
    <property type="match status" value="1"/>
</dbReference>
<dbReference type="InterPro" id="IPR011051">
    <property type="entry name" value="RmlC_Cupin_sf"/>
</dbReference>
<evidence type="ECO:0000256" key="3">
    <source>
        <dbReference type="ARBA" id="ARBA00023163"/>
    </source>
</evidence>
<dbReference type="EMBL" id="BAABAT010000048">
    <property type="protein sequence ID" value="GAA4261830.1"/>
    <property type="molecule type" value="Genomic_DNA"/>
</dbReference>
<keyword evidence="2" id="KW-0238">DNA-binding</keyword>
<dbReference type="InterPro" id="IPR014710">
    <property type="entry name" value="RmlC-like_jellyroll"/>
</dbReference>
<dbReference type="SMART" id="SM00342">
    <property type="entry name" value="HTH_ARAC"/>
    <property type="match status" value="1"/>
</dbReference>
<accession>A0ABP8DQN7</accession>
<dbReference type="InterPro" id="IPR018062">
    <property type="entry name" value="HTH_AraC-typ_CS"/>
</dbReference>
<evidence type="ECO:0000313" key="6">
    <source>
        <dbReference type="Proteomes" id="UP001500620"/>
    </source>
</evidence>
<keyword evidence="3" id="KW-0804">Transcription</keyword>
<sequence>MVGDFTMAHGMRFAPHVHPVHQLSWATEGTVSISTGAGAWVLPSTRALWIPAGVEHAVDVSGPAVFRAVHIDRSPHGWSAPTVVAVTSLLRELAAYLTDPALRGDARRRAEAVLLDVLRPVSAATLEVPMPADERALAVARAILADPSDARGLAAWGREAGASGRTLARAFTAETGLSFGRWRTNARLRAALFLLAAHTPVSVVSRRVGYGTPSAFIAAFRAALGVSPGAYFGGAPE</sequence>
<dbReference type="PANTHER" id="PTHR11019:SF199">
    <property type="entry name" value="HTH-TYPE TRANSCRIPTIONAL REGULATOR NIMR"/>
    <property type="match status" value="1"/>
</dbReference>
<dbReference type="SUPFAM" id="SSF51182">
    <property type="entry name" value="RmlC-like cupins"/>
    <property type="match status" value="1"/>
</dbReference>